<dbReference type="Pfam" id="PF13640">
    <property type="entry name" value="2OG-FeII_Oxy_3"/>
    <property type="match status" value="1"/>
</dbReference>
<dbReference type="PANTHER" id="PTHR10869">
    <property type="entry name" value="PROLYL 4-HYDROXYLASE ALPHA SUBUNIT"/>
    <property type="match status" value="1"/>
</dbReference>
<dbReference type="InterPro" id="IPR006620">
    <property type="entry name" value="Pro_4_hyd_alph"/>
</dbReference>
<evidence type="ECO:0000256" key="4">
    <source>
        <dbReference type="ARBA" id="ARBA00022964"/>
    </source>
</evidence>
<evidence type="ECO:0000313" key="10">
    <source>
        <dbReference type="Proteomes" id="UP001175271"/>
    </source>
</evidence>
<proteinExistence type="predicted"/>
<dbReference type="InterPro" id="IPR045054">
    <property type="entry name" value="P4HA-like"/>
</dbReference>
<dbReference type="Proteomes" id="UP001175271">
    <property type="component" value="Unassembled WGS sequence"/>
</dbReference>
<feature type="signal peptide" evidence="7">
    <location>
        <begin position="1"/>
        <end position="19"/>
    </location>
</feature>
<feature type="domain" description="Fe2OG dioxygenase" evidence="8">
    <location>
        <begin position="321"/>
        <end position="428"/>
    </location>
</feature>
<gene>
    <name evidence="9" type="ORF">QR680_006310</name>
</gene>
<keyword evidence="7" id="KW-0732">Signal</keyword>
<dbReference type="EMBL" id="JAUCMV010000003">
    <property type="protein sequence ID" value="KAK0412615.1"/>
    <property type="molecule type" value="Genomic_DNA"/>
</dbReference>
<dbReference type="FunFam" id="2.60.120.620:FF:000030">
    <property type="entry name" value="Proline HYdroxylase"/>
    <property type="match status" value="1"/>
</dbReference>
<reference evidence="9" key="1">
    <citation type="submission" date="2023-06" db="EMBL/GenBank/DDBJ databases">
        <title>Genomic analysis of the entomopathogenic nematode Steinernema hermaphroditum.</title>
        <authorList>
            <person name="Schwarz E.M."/>
            <person name="Heppert J.K."/>
            <person name="Baniya A."/>
            <person name="Schwartz H.T."/>
            <person name="Tan C.-H."/>
            <person name="Antoshechkin I."/>
            <person name="Sternberg P.W."/>
            <person name="Goodrich-Blair H."/>
            <person name="Dillman A.R."/>
        </authorList>
    </citation>
    <scope>NUCLEOTIDE SEQUENCE</scope>
    <source>
        <strain evidence="9">PS9179</strain>
        <tissue evidence="9">Whole animal</tissue>
    </source>
</reference>
<evidence type="ECO:0000259" key="8">
    <source>
        <dbReference type="PROSITE" id="PS51471"/>
    </source>
</evidence>
<keyword evidence="2" id="KW-0479">Metal-binding</keyword>
<keyword evidence="3" id="KW-0847">Vitamin C</keyword>
<organism evidence="9 10">
    <name type="scientific">Steinernema hermaphroditum</name>
    <dbReference type="NCBI Taxonomy" id="289476"/>
    <lineage>
        <taxon>Eukaryota</taxon>
        <taxon>Metazoa</taxon>
        <taxon>Ecdysozoa</taxon>
        <taxon>Nematoda</taxon>
        <taxon>Chromadorea</taxon>
        <taxon>Rhabditida</taxon>
        <taxon>Tylenchina</taxon>
        <taxon>Panagrolaimomorpha</taxon>
        <taxon>Strongyloidoidea</taxon>
        <taxon>Steinernematidae</taxon>
        <taxon>Steinernema</taxon>
    </lineage>
</organism>
<accession>A0AA39HV07</accession>
<comment type="cofactor">
    <cofactor evidence="1">
        <name>L-ascorbate</name>
        <dbReference type="ChEBI" id="CHEBI:38290"/>
    </cofactor>
</comment>
<keyword evidence="6" id="KW-0408">Iron</keyword>
<evidence type="ECO:0000256" key="7">
    <source>
        <dbReference type="SAM" id="SignalP"/>
    </source>
</evidence>
<sequence length="469" mass="53145">MRFVSGGFLFLIIFGGARGDDDEDIKQMWTSEVLEICDNPAEHFSFGQLASFQLWNGADVIRVEIRSLAPLLLRFVKFGNRRTTESLIELAQEQELERMNVTSENTSFRHKGRRADGLWLPHESDVTLALFRKIERVFKFNPKAAENFLEISSFGSTRIHVDRANFIRFMAPVPSDPVRKWRFRCGCAPFLTRRSKLPSMESIPATASTTSSDLFDLTPLACIKLNYRCYNSHMNLIPLRVEVLSKNPALLVFHEFFSKSRIANFLSMASEKEMEETSVEGAEGTVKSRTRVAHGTWIDHHENIVASDMFHHIQSKFNTIDFDRAEAFHVLRYGPGGHYAPHYDMLQHDTAVELVGNRIVTFLTVLKTAQKGGGTVFPRLGITVQPNPGDVMFWFNMEPDASKAMDSLHGACPILEGEKIGATLWVKAFGQEFLTRCPMKEGAPFDYNPLVEPRKSVYDEALLSGLHLF</sequence>
<dbReference type="GO" id="GO:0031418">
    <property type="term" value="F:L-ascorbic acid binding"/>
    <property type="evidence" value="ECO:0007669"/>
    <property type="project" value="UniProtKB-KW"/>
</dbReference>
<dbReference type="PROSITE" id="PS51471">
    <property type="entry name" value="FE2OG_OXY"/>
    <property type="match status" value="1"/>
</dbReference>
<dbReference type="InterPro" id="IPR044862">
    <property type="entry name" value="Pro_4_hyd_alph_FE2OG_OXY"/>
</dbReference>
<dbReference type="GO" id="GO:0005783">
    <property type="term" value="C:endoplasmic reticulum"/>
    <property type="evidence" value="ECO:0007669"/>
    <property type="project" value="TreeGrafter"/>
</dbReference>
<evidence type="ECO:0000256" key="5">
    <source>
        <dbReference type="ARBA" id="ARBA00023002"/>
    </source>
</evidence>
<dbReference type="GO" id="GO:0004656">
    <property type="term" value="F:procollagen-proline 4-dioxygenase activity"/>
    <property type="evidence" value="ECO:0007669"/>
    <property type="project" value="TreeGrafter"/>
</dbReference>
<keyword evidence="4" id="KW-0223">Dioxygenase</keyword>
<protein>
    <recommendedName>
        <fullName evidence="8">Fe2OG dioxygenase domain-containing protein</fullName>
    </recommendedName>
</protein>
<keyword evidence="5" id="KW-0560">Oxidoreductase</keyword>
<dbReference type="GO" id="GO:0005506">
    <property type="term" value="F:iron ion binding"/>
    <property type="evidence" value="ECO:0007669"/>
    <property type="project" value="InterPro"/>
</dbReference>
<dbReference type="SMART" id="SM00702">
    <property type="entry name" value="P4Hc"/>
    <property type="match status" value="1"/>
</dbReference>
<evidence type="ECO:0000313" key="9">
    <source>
        <dbReference type="EMBL" id="KAK0412615.1"/>
    </source>
</evidence>
<keyword evidence="10" id="KW-1185">Reference proteome</keyword>
<dbReference type="InterPro" id="IPR005123">
    <property type="entry name" value="Oxoglu/Fe-dep_dioxygenase_dom"/>
</dbReference>
<evidence type="ECO:0000256" key="6">
    <source>
        <dbReference type="ARBA" id="ARBA00023004"/>
    </source>
</evidence>
<dbReference type="PANTHER" id="PTHR10869:SF210">
    <property type="entry name" value="FE2OG DIOXYGENASE DOMAIN-CONTAINING PROTEIN"/>
    <property type="match status" value="1"/>
</dbReference>
<comment type="caution">
    <text evidence="9">The sequence shown here is derived from an EMBL/GenBank/DDBJ whole genome shotgun (WGS) entry which is preliminary data.</text>
</comment>
<evidence type="ECO:0000256" key="1">
    <source>
        <dbReference type="ARBA" id="ARBA00001961"/>
    </source>
</evidence>
<dbReference type="AlphaFoldDB" id="A0AA39HV07"/>
<name>A0AA39HV07_9BILA</name>
<feature type="chain" id="PRO_5041429322" description="Fe2OG dioxygenase domain-containing protein" evidence="7">
    <location>
        <begin position="20"/>
        <end position="469"/>
    </location>
</feature>
<dbReference type="Gene3D" id="2.60.120.620">
    <property type="entry name" value="q2cbj1_9rhob like domain"/>
    <property type="match status" value="1"/>
</dbReference>
<evidence type="ECO:0000256" key="3">
    <source>
        <dbReference type="ARBA" id="ARBA00022896"/>
    </source>
</evidence>
<evidence type="ECO:0000256" key="2">
    <source>
        <dbReference type="ARBA" id="ARBA00022723"/>
    </source>
</evidence>